<keyword evidence="7" id="KW-0819">tRNA processing</keyword>
<evidence type="ECO:0000256" key="1">
    <source>
        <dbReference type="ARBA" id="ARBA00004123"/>
    </source>
</evidence>
<sequence>MESKVRSFVRKGEVTKTGGAGGGYVQAVGAKPGCHGVSLVSSGLDDLDHILRLRNPLSLIVGGGIPVGGLVMVMEDIEAPHHMPLLRFFMAQGLVHSQPLFFATPLPSPQAFLGTLPAIASRSSGAASDNTKEGDLRIAWQYRRFLNEQQALEERRYRYEFCNDFDLRKPAERSLFTGATIKCESLARGAHLDSLLDHCRVFISNLARYTGEGQLVGRLAFQSLCAPQCMQSCTDWEMLRFLQSLKSLLRVSNAVALITFPATLLTPSMAIRWQHLADILISVEAVLDDNKEMAGMLTDYPDILGFLRIHKLASINTQVPTIPEAAMHAMKVVRRKKLVLERLLFAPVDATSGDSKTGGAAGLLCGRPANASSPLDF</sequence>
<dbReference type="Proteomes" id="UP001497512">
    <property type="component" value="Chromosome 2"/>
</dbReference>
<dbReference type="Pfam" id="PF05625">
    <property type="entry name" value="PAXNEB"/>
    <property type="match status" value="1"/>
</dbReference>
<dbReference type="EMBL" id="OZ019894">
    <property type="protein sequence ID" value="CAK9214761.1"/>
    <property type="molecule type" value="Genomic_DNA"/>
</dbReference>
<keyword evidence="10" id="KW-1185">Reference proteome</keyword>
<comment type="pathway">
    <text evidence="3">tRNA modification; 5-methoxycarbonylmethyl-2-thiouridine-tRNA biosynthesis.</text>
</comment>
<dbReference type="InterPro" id="IPR027417">
    <property type="entry name" value="P-loop_NTPase"/>
</dbReference>
<evidence type="ECO:0000256" key="8">
    <source>
        <dbReference type="ARBA" id="ARBA00023242"/>
    </source>
</evidence>
<evidence type="ECO:0000256" key="6">
    <source>
        <dbReference type="ARBA" id="ARBA00022490"/>
    </source>
</evidence>
<comment type="similarity">
    <text evidence="4">Belongs to the ELP4 family.</text>
</comment>
<keyword evidence="8" id="KW-0539">Nucleus</keyword>
<accession>A0ABP0U7T5</accession>
<dbReference type="PANTHER" id="PTHR12896">
    <property type="entry name" value="PAX6 NEIGHBOR PROTEIN PAXNEB"/>
    <property type="match status" value="1"/>
</dbReference>
<proteinExistence type="inferred from homology"/>
<comment type="subcellular location">
    <subcellularLocation>
        <location evidence="2">Cytoplasm</location>
    </subcellularLocation>
    <subcellularLocation>
        <location evidence="1">Nucleus</location>
    </subcellularLocation>
</comment>
<evidence type="ECO:0000313" key="9">
    <source>
        <dbReference type="EMBL" id="CAK9214761.1"/>
    </source>
</evidence>
<evidence type="ECO:0000256" key="5">
    <source>
        <dbReference type="ARBA" id="ARBA00020265"/>
    </source>
</evidence>
<organism evidence="9 10">
    <name type="scientific">Sphagnum troendelagicum</name>
    <dbReference type="NCBI Taxonomy" id="128251"/>
    <lineage>
        <taxon>Eukaryota</taxon>
        <taxon>Viridiplantae</taxon>
        <taxon>Streptophyta</taxon>
        <taxon>Embryophyta</taxon>
        <taxon>Bryophyta</taxon>
        <taxon>Sphagnophytina</taxon>
        <taxon>Sphagnopsida</taxon>
        <taxon>Sphagnales</taxon>
        <taxon>Sphagnaceae</taxon>
        <taxon>Sphagnum</taxon>
    </lineage>
</organism>
<name>A0ABP0U7T5_9BRYO</name>
<reference evidence="9" key="1">
    <citation type="submission" date="2024-02" db="EMBL/GenBank/DDBJ databases">
        <authorList>
            <consortium name="ELIXIR-Norway"/>
            <consortium name="Elixir Norway"/>
        </authorList>
    </citation>
    <scope>NUCLEOTIDE SEQUENCE</scope>
</reference>
<dbReference type="InterPro" id="IPR008728">
    <property type="entry name" value="Elongator_complex_protein_4"/>
</dbReference>
<gene>
    <name evidence="9" type="ORF">CSSPTR1EN2_LOCUS12393</name>
</gene>
<keyword evidence="6" id="KW-0963">Cytoplasm</keyword>
<protein>
    <recommendedName>
        <fullName evidence="5">Elongator complex protein 4</fullName>
    </recommendedName>
</protein>
<evidence type="ECO:0000256" key="7">
    <source>
        <dbReference type="ARBA" id="ARBA00022694"/>
    </source>
</evidence>
<evidence type="ECO:0000256" key="2">
    <source>
        <dbReference type="ARBA" id="ARBA00004496"/>
    </source>
</evidence>
<dbReference type="PANTHER" id="PTHR12896:SF1">
    <property type="entry name" value="ELONGATOR COMPLEX PROTEIN 4"/>
    <property type="match status" value="1"/>
</dbReference>
<dbReference type="Gene3D" id="3.40.50.300">
    <property type="entry name" value="P-loop containing nucleotide triphosphate hydrolases"/>
    <property type="match status" value="1"/>
</dbReference>
<evidence type="ECO:0000313" key="10">
    <source>
        <dbReference type="Proteomes" id="UP001497512"/>
    </source>
</evidence>
<evidence type="ECO:0000256" key="4">
    <source>
        <dbReference type="ARBA" id="ARBA00007573"/>
    </source>
</evidence>
<evidence type="ECO:0000256" key="3">
    <source>
        <dbReference type="ARBA" id="ARBA00005043"/>
    </source>
</evidence>
<dbReference type="CDD" id="cd19494">
    <property type="entry name" value="Elp4"/>
    <property type="match status" value="1"/>
</dbReference>